<feature type="non-terminal residue" evidence="1">
    <location>
        <position position="1"/>
    </location>
</feature>
<evidence type="ECO:0000313" key="1">
    <source>
        <dbReference type="EMBL" id="KAH3681550.1"/>
    </source>
</evidence>
<accession>A0A9P8Q1K1</accession>
<evidence type="ECO:0000313" key="2">
    <source>
        <dbReference type="Proteomes" id="UP000774326"/>
    </source>
</evidence>
<sequence>WLIGLACDICGSTDGAGGNGGSTDGAGGSDCDASANAVMAVVWFVDGCLMLNGFWMAVVELWEARFSNW</sequence>
<organism evidence="1 2">
    <name type="scientific">Wickerhamomyces pijperi</name>
    <name type="common">Yeast</name>
    <name type="synonym">Pichia pijperi</name>
    <dbReference type="NCBI Taxonomy" id="599730"/>
    <lineage>
        <taxon>Eukaryota</taxon>
        <taxon>Fungi</taxon>
        <taxon>Dikarya</taxon>
        <taxon>Ascomycota</taxon>
        <taxon>Saccharomycotina</taxon>
        <taxon>Saccharomycetes</taxon>
        <taxon>Phaffomycetales</taxon>
        <taxon>Wickerhamomycetaceae</taxon>
        <taxon>Wickerhamomyces</taxon>
    </lineage>
</organism>
<reference evidence="1" key="2">
    <citation type="submission" date="2021-01" db="EMBL/GenBank/DDBJ databases">
        <authorList>
            <person name="Schikora-Tamarit M.A."/>
        </authorList>
    </citation>
    <scope>NUCLEOTIDE SEQUENCE</scope>
    <source>
        <strain evidence="1">CBS2887</strain>
    </source>
</reference>
<keyword evidence="2" id="KW-1185">Reference proteome</keyword>
<dbReference type="EMBL" id="JAEUBG010004386">
    <property type="protein sequence ID" value="KAH3681550.1"/>
    <property type="molecule type" value="Genomic_DNA"/>
</dbReference>
<proteinExistence type="predicted"/>
<reference evidence="1" key="1">
    <citation type="journal article" date="2021" name="Open Biol.">
        <title>Shared evolutionary footprints suggest mitochondrial oxidative damage underlies multiple complex I losses in fungi.</title>
        <authorList>
            <person name="Schikora-Tamarit M.A."/>
            <person name="Marcet-Houben M."/>
            <person name="Nosek J."/>
            <person name="Gabaldon T."/>
        </authorList>
    </citation>
    <scope>NUCLEOTIDE SEQUENCE</scope>
    <source>
        <strain evidence="1">CBS2887</strain>
    </source>
</reference>
<protein>
    <submittedName>
        <fullName evidence="1">Uncharacterized protein</fullName>
    </submittedName>
</protein>
<gene>
    <name evidence="1" type="ORF">WICPIJ_007487</name>
</gene>
<dbReference type="Proteomes" id="UP000774326">
    <property type="component" value="Unassembled WGS sequence"/>
</dbReference>
<comment type="caution">
    <text evidence="1">The sequence shown here is derived from an EMBL/GenBank/DDBJ whole genome shotgun (WGS) entry which is preliminary data.</text>
</comment>
<dbReference type="AlphaFoldDB" id="A0A9P8Q1K1"/>
<name>A0A9P8Q1K1_WICPI</name>